<protein>
    <submittedName>
        <fullName evidence="2">Uncharacterized protein</fullName>
    </submittedName>
</protein>
<dbReference type="OrthoDB" id="3480872at2759"/>
<dbReference type="EMBL" id="KV745258">
    <property type="protein sequence ID" value="OCK75950.1"/>
    <property type="molecule type" value="Genomic_DNA"/>
</dbReference>
<evidence type="ECO:0000313" key="2">
    <source>
        <dbReference type="EMBL" id="OCK75950.1"/>
    </source>
</evidence>
<gene>
    <name evidence="2" type="ORF">K432DRAFT_385805</name>
</gene>
<accession>A0A8E2JAZ4</accession>
<feature type="compositionally biased region" description="Polar residues" evidence="1">
    <location>
        <begin position="1"/>
        <end position="10"/>
    </location>
</feature>
<organism evidence="2 3">
    <name type="scientific">Lepidopterella palustris CBS 459.81</name>
    <dbReference type="NCBI Taxonomy" id="1314670"/>
    <lineage>
        <taxon>Eukaryota</taxon>
        <taxon>Fungi</taxon>
        <taxon>Dikarya</taxon>
        <taxon>Ascomycota</taxon>
        <taxon>Pezizomycotina</taxon>
        <taxon>Dothideomycetes</taxon>
        <taxon>Pleosporomycetidae</taxon>
        <taxon>Mytilinidiales</taxon>
        <taxon>Argynnaceae</taxon>
        <taxon>Lepidopterella</taxon>
    </lineage>
</organism>
<evidence type="ECO:0000256" key="1">
    <source>
        <dbReference type="SAM" id="MobiDB-lite"/>
    </source>
</evidence>
<proteinExistence type="predicted"/>
<feature type="region of interest" description="Disordered" evidence="1">
    <location>
        <begin position="1"/>
        <end position="21"/>
    </location>
</feature>
<dbReference type="AlphaFoldDB" id="A0A8E2JAZ4"/>
<reference evidence="2 3" key="1">
    <citation type="journal article" date="2016" name="Nat. Commun.">
        <title>Ectomycorrhizal ecology is imprinted in the genome of the dominant symbiotic fungus Cenococcum geophilum.</title>
        <authorList>
            <consortium name="DOE Joint Genome Institute"/>
            <person name="Peter M."/>
            <person name="Kohler A."/>
            <person name="Ohm R.A."/>
            <person name="Kuo A."/>
            <person name="Krutzmann J."/>
            <person name="Morin E."/>
            <person name="Arend M."/>
            <person name="Barry K.W."/>
            <person name="Binder M."/>
            <person name="Choi C."/>
            <person name="Clum A."/>
            <person name="Copeland A."/>
            <person name="Grisel N."/>
            <person name="Haridas S."/>
            <person name="Kipfer T."/>
            <person name="LaButti K."/>
            <person name="Lindquist E."/>
            <person name="Lipzen A."/>
            <person name="Maire R."/>
            <person name="Meier B."/>
            <person name="Mihaltcheva S."/>
            <person name="Molinier V."/>
            <person name="Murat C."/>
            <person name="Poggeler S."/>
            <person name="Quandt C.A."/>
            <person name="Sperisen C."/>
            <person name="Tritt A."/>
            <person name="Tisserant E."/>
            <person name="Crous P.W."/>
            <person name="Henrissat B."/>
            <person name="Nehls U."/>
            <person name="Egli S."/>
            <person name="Spatafora J.W."/>
            <person name="Grigoriev I.V."/>
            <person name="Martin F.M."/>
        </authorList>
    </citation>
    <scope>NUCLEOTIDE SEQUENCE [LARGE SCALE GENOMIC DNA]</scope>
    <source>
        <strain evidence="2 3">CBS 459.81</strain>
    </source>
</reference>
<name>A0A8E2JAZ4_9PEZI</name>
<keyword evidence="3" id="KW-1185">Reference proteome</keyword>
<sequence length="212" mass="24433">MFASIWSSLGWTKEPSPTPPPVTITGVRIPADGSPAHLLSLTTISTASTAKATDEFLFHVPDLRQYWNTEQGWKRRDLHRLDIQQQHSLQQEDYLQQQLQLWKKFYYQLRSGVLNSEQQRHVRQQLFLPQERHLLQQHHLSCVGTYYVYASFDVDDLPNNSFVPAWISGGNHGYNGDVFLVKIAPHEFGENGWATYKDIGPDFLDLLIEKAL</sequence>
<evidence type="ECO:0000313" key="3">
    <source>
        <dbReference type="Proteomes" id="UP000250266"/>
    </source>
</evidence>
<dbReference type="Proteomes" id="UP000250266">
    <property type="component" value="Unassembled WGS sequence"/>
</dbReference>